<gene>
    <name evidence="1" type="ORF">ACCO45_001015</name>
</gene>
<accession>A0ACC4E6D7</accession>
<reference evidence="1" key="1">
    <citation type="submission" date="2024-12" db="EMBL/GenBank/DDBJ databases">
        <title>Comparative genomics and development of molecular markers within Purpureocillium lilacinum and among Purpureocillium species.</title>
        <authorList>
            <person name="Yeh Z.-Y."/>
            <person name="Ni N.-T."/>
            <person name="Lo P.-H."/>
            <person name="Mushyakhwo K."/>
            <person name="Lin C.-F."/>
            <person name="Nai Y.-S."/>
        </authorList>
    </citation>
    <scope>NUCLEOTIDE SEQUENCE</scope>
    <source>
        <strain evidence="1">NCHU-NPUST-175</strain>
    </source>
</reference>
<proteinExistence type="predicted"/>
<protein>
    <submittedName>
        <fullName evidence="1">Uncharacterized protein</fullName>
    </submittedName>
</protein>
<evidence type="ECO:0000313" key="1">
    <source>
        <dbReference type="EMBL" id="KAL3964011.1"/>
    </source>
</evidence>
<dbReference type="Proteomes" id="UP001638806">
    <property type="component" value="Unassembled WGS sequence"/>
</dbReference>
<name>A0ACC4E6D7_PURLI</name>
<sequence>MKALQSQLNETLNNATSQQASVPPLPPSPTTTTQLGRSKEDSSPKASPILDGGKSGQAGDETSARDSSCLASAADTPQLLQKMQNRTSRQGGSNVDASVISSVVGTQREAAGEQDLTQSSSMENNVGDCGASTADNSLERVPVAGGLDGRGRRRNRSSANGPTEMETVRLTSPIGSNTSSLTGPSSVHPDRRLGSTQRRAERTSSVQASNVDHGGYKKPYVEDAASAGLQRTSTRSRSFPVVRDNENASTSFTAGSSKSGSPKSCLRGLKPSPSEDSWICLLTSPPESTGNKGTKSVKKAVSFTPIVRIRSASPEKCASHAPQTDIDEAEISPADDTMPTRAGPSASYPEAEEGQGRANFAANPPRGEEPEADFSRGIFGRRSIFASSVKSSSMPDTYGVDPGTTEHHFRDHDNEPSCLDEGFPPYTRGVFSSYSQDYGYRNPPDFRSSRGVFSSEFQSSLGGTHSMDHTEPGPRPRSGSTSQDDGSHSTFSDRSFPSGNPYYKPSRFAQAQNLFNQASQQQSRAGAFAGTSRGRPMPDDAIPEPIVEEPESPPSSPTVRAINLIEYHPGALSDVSTEDEDEPPEIEEITSALDSFKSPQISLADSEVSEAEVVWA</sequence>
<evidence type="ECO:0000313" key="2">
    <source>
        <dbReference type="Proteomes" id="UP001638806"/>
    </source>
</evidence>
<comment type="caution">
    <text evidence="1">The sequence shown here is derived from an EMBL/GenBank/DDBJ whole genome shotgun (WGS) entry which is preliminary data.</text>
</comment>
<keyword evidence="2" id="KW-1185">Reference proteome</keyword>
<dbReference type="EMBL" id="JBGNUJ010000002">
    <property type="protein sequence ID" value="KAL3964011.1"/>
    <property type="molecule type" value="Genomic_DNA"/>
</dbReference>
<organism evidence="1 2">
    <name type="scientific">Purpureocillium lilacinum</name>
    <name type="common">Paecilomyces lilacinus</name>
    <dbReference type="NCBI Taxonomy" id="33203"/>
    <lineage>
        <taxon>Eukaryota</taxon>
        <taxon>Fungi</taxon>
        <taxon>Dikarya</taxon>
        <taxon>Ascomycota</taxon>
        <taxon>Pezizomycotina</taxon>
        <taxon>Sordariomycetes</taxon>
        <taxon>Hypocreomycetidae</taxon>
        <taxon>Hypocreales</taxon>
        <taxon>Ophiocordycipitaceae</taxon>
        <taxon>Purpureocillium</taxon>
    </lineage>
</organism>